<evidence type="ECO:0000313" key="2">
    <source>
        <dbReference type="Proteomes" id="UP000736335"/>
    </source>
</evidence>
<comment type="caution">
    <text evidence="1">The sequence shown here is derived from an EMBL/GenBank/DDBJ whole genome shotgun (WGS) entry which is preliminary data.</text>
</comment>
<reference evidence="1" key="1">
    <citation type="journal article" date="2020" name="Nat. Commun.">
        <title>Large-scale genome sequencing of mycorrhizal fungi provides insights into the early evolution of symbiotic traits.</title>
        <authorList>
            <person name="Miyauchi S."/>
            <person name="Kiss E."/>
            <person name="Kuo A."/>
            <person name="Drula E."/>
            <person name="Kohler A."/>
            <person name="Sanchez-Garcia M."/>
            <person name="Morin E."/>
            <person name="Andreopoulos B."/>
            <person name="Barry K.W."/>
            <person name="Bonito G."/>
            <person name="Buee M."/>
            <person name="Carver A."/>
            <person name="Chen C."/>
            <person name="Cichocki N."/>
            <person name="Clum A."/>
            <person name="Culley D."/>
            <person name="Crous P.W."/>
            <person name="Fauchery L."/>
            <person name="Girlanda M."/>
            <person name="Hayes R.D."/>
            <person name="Keri Z."/>
            <person name="LaButti K."/>
            <person name="Lipzen A."/>
            <person name="Lombard V."/>
            <person name="Magnuson J."/>
            <person name="Maillard F."/>
            <person name="Murat C."/>
            <person name="Nolan M."/>
            <person name="Ohm R.A."/>
            <person name="Pangilinan J."/>
            <person name="Pereira M.F."/>
            <person name="Perotto S."/>
            <person name="Peter M."/>
            <person name="Pfister S."/>
            <person name="Riley R."/>
            <person name="Sitrit Y."/>
            <person name="Stielow J.B."/>
            <person name="Szollosi G."/>
            <person name="Zifcakova L."/>
            <person name="Stursova M."/>
            <person name="Spatafora J.W."/>
            <person name="Tedersoo L."/>
            <person name="Vaario L.M."/>
            <person name="Yamada A."/>
            <person name="Yan M."/>
            <person name="Wang P."/>
            <person name="Xu J."/>
            <person name="Bruns T."/>
            <person name="Baldrian P."/>
            <person name="Vilgalys R."/>
            <person name="Dunand C."/>
            <person name="Henrissat B."/>
            <person name="Grigoriev I.V."/>
            <person name="Hibbett D."/>
            <person name="Nagy L.G."/>
            <person name="Martin F.M."/>
        </authorList>
    </citation>
    <scope>NUCLEOTIDE SEQUENCE</scope>
    <source>
        <strain evidence="1">UH-Tt-Lm1</strain>
    </source>
</reference>
<dbReference type="Proteomes" id="UP000736335">
    <property type="component" value="Unassembled WGS sequence"/>
</dbReference>
<evidence type="ECO:0000313" key="1">
    <source>
        <dbReference type="EMBL" id="KAF9792024.1"/>
    </source>
</evidence>
<protein>
    <submittedName>
        <fullName evidence="1">Uncharacterized protein</fullName>
    </submittedName>
</protein>
<gene>
    <name evidence="1" type="ORF">BJ322DRAFT_1015943</name>
</gene>
<proteinExistence type="predicted"/>
<dbReference type="EMBL" id="WIUZ02000001">
    <property type="protein sequence ID" value="KAF9792024.1"/>
    <property type="molecule type" value="Genomic_DNA"/>
</dbReference>
<name>A0A9P6HNS4_9AGAM</name>
<keyword evidence="2" id="KW-1185">Reference proteome</keyword>
<organism evidence="1 2">
    <name type="scientific">Thelephora terrestris</name>
    <dbReference type="NCBI Taxonomy" id="56493"/>
    <lineage>
        <taxon>Eukaryota</taxon>
        <taxon>Fungi</taxon>
        <taxon>Dikarya</taxon>
        <taxon>Basidiomycota</taxon>
        <taxon>Agaricomycotina</taxon>
        <taxon>Agaricomycetes</taxon>
        <taxon>Thelephorales</taxon>
        <taxon>Thelephoraceae</taxon>
        <taxon>Thelephora</taxon>
    </lineage>
</organism>
<reference evidence="1" key="2">
    <citation type="submission" date="2020-11" db="EMBL/GenBank/DDBJ databases">
        <authorList>
            <consortium name="DOE Joint Genome Institute"/>
            <person name="Kuo A."/>
            <person name="Miyauchi S."/>
            <person name="Kiss E."/>
            <person name="Drula E."/>
            <person name="Kohler A."/>
            <person name="Sanchez-Garcia M."/>
            <person name="Andreopoulos B."/>
            <person name="Barry K.W."/>
            <person name="Bonito G."/>
            <person name="Buee M."/>
            <person name="Carver A."/>
            <person name="Chen C."/>
            <person name="Cichocki N."/>
            <person name="Clum A."/>
            <person name="Culley D."/>
            <person name="Crous P.W."/>
            <person name="Fauchery L."/>
            <person name="Girlanda M."/>
            <person name="Hayes R."/>
            <person name="Keri Z."/>
            <person name="Labutti K."/>
            <person name="Lipzen A."/>
            <person name="Lombard V."/>
            <person name="Magnuson J."/>
            <person name="Maillard F."/>
            <person name="Morin E."/>
            <person name="Murat C."/>
            <person name="Nolan M."/>
            <person name="Ohm R."/>
            <person name="Pangilinan J."/>
            <person name="Pereira M."/>
            <person name="Perotto S."/>
            <person name="Peter M."/>
            <person name="Riley R."/>
            <person name="Sitrit Y."/>
            <person name="Stielow B."/>
            <person name="Szollosi G."/>
            <person name="Zifcakova L."/>
            <person name="Stursova M."/>
            <person name="Spatafora J.W."/>
            <person name="Tedersoo L."/>
            <person name="Vaario L.-M."/>
            <person name="Yamada A."/>
            <person name="Yan M."/>
            <person name="Wang P."/>
            <person name="Xu J."/>
            <person name="Bruns T."/>
            <person name="Baldrian P."/>
            <person name="Vilgalys R."/>
            <person name="Henrissat B."/>
            <person name="Grigoriev I.V."/>
            <person name="Hibbett D."/>
            <person name="Nagy L.G."/>
            <person name="Martin F.M."/>
        </authorList>
    </citation>
    <scope>NUCLEOTIDE SEQUENCE</scope>
    <source>
        <strain evidence="1">UH-Tt-Lm1</strain>
    </source>
</reference>
<sequence length="285" mass="31125">MLEEAAANSEPWVVRSAYCRETFGERGCGLGGDETESDGVGALEVEKGCHRSHNNKGVDRCAQNEEKIANGLGERKGSRGRGLSEARFGLDGKLVNTEPSAKPRARTNSSSVSVYARGVLLGISSVANSLTTCCPKVIALTLCTISAGTAFPSMRIFKPRNPIRAYTPRGLSRTSSQMKLASRDDGDLTHMFDRVSGAGHAVYTIAGANVDSNVSSRLGHLGPNVVALNDLGDEDSGQTFDILWSRLRRNRFPTGWNRYRCPVKPWRWCFKRRSQCRDLMANIGR</sequence>
<dbReference type="AlphaFoldDB" id="A0A9P6HNS4"/>
<accession>A0A9P6HNS4</accession>